<sequence>MPEHSRHSGRQPRPEDDTPPSVRDFTVDDLHALRHDVTLFARASGLVDPVLYRFVLGVHELATNAVRHGGGHGHLELCRARDQLRCRISDHGPGMPHVSPRIRPAVDALNGRGLWLAQHAGELACTSDSRGTTVTLTCTIPPPSTAEDLHA</sequence>
<gene>
    <name evidence="4" type="ORF">Acy02nite_60760</name>
</gene>
<dbReference type="Proteomes" id="UP000619479">
    <property type="component" value="Unassembled WGS sequence"/>
</dbReference>
<dbReference type="PANTHER" id="PTHR35526:SF3">
    <property type="entry name" value="ANTI-SIGMA-F FACTOR RSBW"/>
    <property type="match status" value="1"/>
</dbReference>
<keyword evidence="1" id="KW-0808">Transferase</keyword>
<dbReference type="CDD" id="cd16936">
    <property type="entry name" value="HATPase_RsbW-like"/>
    <property type="match status" value="1"/>
</dbReference>
<name>A0A919M3E1_9ACTN</name>
<dbReference type="InterPro" id="IPR036890">
    <property type="entry name" value="HATPase_C_sf"/>
</dbReference>
<comment type="caution">
    <text evidence="4">The sequence shown here is derived from an EMBL/GenBank/DDBJ whole genome shotgun (WGS) entry which is preliminary data.</text>
</comment>
<keyword evidence="5" id="KW-1185">Reference proteome</keyword>
<accession>A0A919M3E1</accession>
<dbReference type="GO" id="GO:0004674">
    <property type="term" value="F:protein serine/threonine kinase activity"/>
    <property type="evidence" value="ECO:0007669"/>
    <property type="project" value="UniProtKB-KW"/>
</dbReference>
<evidence type="ECO:0000259" key="3">
    <source>
        <dbReference type="Pfam" id="PF13581"/>
    </source>
</evidence>
<reference evidence="4" key="1">
    <citation type="submission" date="2021-01" db="EMBL/GenBank/DDBJ databases">
        <title>Whole genome shotgun sequence of Actinoplanes cyaneus NBRC 14990.</title>
        <authorList>
            <person name="Komaki H."/>
            <person name="Tamura T."/>
        </authorList>
    </citation>
    <scope>NUCLEOTIDE SEQUENCE</scope>
    <source>
        <strain evidence="4">NBRC 14990</strain>
    </source>
</reference>
<feature type="compositionally biased region" description="Basic and acidic residues" evidence="2">
    <location>
        <begin position="1"/>
        <end position="16"/>
    </location>
</feature>
<dbReference type="RefSeq" id="WP_344820517.1">
    <property type="nucleotide sequence ID" value="NZ_BAAAUC010000055.1"/>
</dbReference>
<evidence type="ECO:0000256" key="2">
    <source>
        <dbReference type="SAM" id="MobiDB-lite"/>
    </source>
</evidence>
<evidence type="ECO:0000313" key="5">
    <source>
        <dbReference type="Proteomes" id="UP000619479"/>
    </source>
</evidence>
<keyword evidence="1" id="KW-0418">Kinase</keyword>
<evidence type="ECO:0000256" key="1">
    <source>
        <dbReference type="ARBA" id="ARBA00022527"/>
    </source>
</evidence>
<organism evidence="4 5">
    <name type="scientific">Actinoplanes cyaneus</name>
    <dbReference type="NCBI Taxonomy" id="52696"/>
    <lineage>
        <taxon>Bacteria</taxon>
        <taxon>Bacillati</taxon>
        <taxon>Actinomycetota</taxon>
        <taxon>Actinomycetes</taxon>
        <taxon>Micromonosporales</taxon>
        <taxon>Micromonosporaceae</taxon>
        <taxon>Actinoplanes</taxon>
    </lineage>
</organism>
<dbReference type="SUPFAM" id="SSF55874">
    <property type="entry name" value="ATPase domain of HSP90 chaperone/DNA topoisomerase II/histidine kinase"/>
    <property type="match status" value="1"/>
</dbReference>
<protein>
    <recommendedName>
        <fullName evidence="3">Histidine kinase/HSP90-like ATPase domain-containing protein</fullName>
    </recommendedName>
</protein>
<dbReference type="InterPro" id="IPR050267">
    <property type="entry name" value="Anti-sigma-factor_SerPK"/>
</dbReference>
<dbReference type="AlphaFoldDB" id="A0A919M3E1"/>
<feature type="domain" description="Histidine kinase/HSP90-like ATPase" evidence="3">
    <location>
        <begin position="26"/>
        <end position="137"/>
    </location>
</feature>
<dbReference type="InterPro" id="IPR003594">
    <property type="entry name" value="HATPase_dom"/>
</dbReference>
<keyword evidence="1" id="KW-0723">Serine/threonine-protein kinase</keyword>
<proteinExistence type="predicted"/>
<dbReference type="EMBL" id="BOMH01000045">
    <property type="protein sequence ID" value="GID68195.1"/>
    <property type="molecule type" value="Genomic_DNA"/>
</dbReference>
<dbReference type="Pfam" id="PF13581">
    <property type="entry name" value="HATPase_c_2"/>
    <property type="match status" value="1"/>
</dbReference>
<dbReference type="Gene3D" id="3.30.565.10">
    <property type="entry name" value="Histidine kinase-like ATPase, C-terminal domain"/>
    <property type="match status" value="1"/>
</dbReference>
<evidence type="ECO:0000313" key="4">
    <source>
        <dbReference type="EMBL" id="GID68195.1"/>
    </source>
</evidence>
<feature type="region of interest" description="Disordered" evidence="2">
    <location>
        <begin position="1"/>
        <end position="22"/>
    </location>
</feature>
<dbReference type="PANTHER" id="PTHR35526">
    <property type="entry name" value="ANTI-SIGMA-F FACTOR RSBW-RELATED"/>
    <property type="match status" value="1"/>
</dbReference>